<dbReference type="OrthoDB" id="9975959at2759"/>
<evidence type="ECO:0008006" key="13">
    <source>
        <dbReference type="Google" id="ProtNLM"/>
    </source>
</evidence>
<proteinExistence type="predicted"/>
<dbReference type="InterPro" id="IPR036691">
    <property type="entry name" value="Endo/exonu/phosph_ase_sf"/>
</dbReference>
<dbReference type="GO" id="GO:0006302">
    <property type="term" value="P:double-strand break repair"/>
    <property type="evidence" value="ECO:0007669"/>
    <property type="project" value="TreeGrafter"/>
</dbReference>
<keyword evidence="4" id="KW-0540">Nuclease</keyword>
<organism evidence="11 12">
    <name type="scientific">Aspergillus sydowii CBS 593.65</name>
    <dbReference type="NCBI Taxonomy" id="1036612"/>
    <lineage>
        <taxon>Eukaryota</taxon>
        <taxon>Fungi</taxon>
        <taxon>Dikarya</taxon>
        <taxon>Ascomycota</taxon>
        <taxon>Pezizomycotina</taxon>
        <taxon>Eurotiomycetes</taxon>
        <taxon>Eurotiomycetidae</taxon>
        <taxon>Eurotiales</taxon>
        <taxon>Aspergillaceae</taxon>
        <taxon>Aspergillus</taxon>
        <taxon>Aspergillus subgen. Nidulantes</taxon>
    </lineage>
</organism>
<evidence type="ECO:0000256" key="3">
    <source>
        <dbReference type="ARBA" id="ARBA00004123"/>
    </source>
</evidence>
<dbReference type="AlphaFoldDB" id="A0A1L9T5Y0"/>
<keyword evidence="12" id="KW-1185">Reference proteome</keyword>
<comment type="cofactor">
    <cofactor evidence="2">
        <name>Mg(2+)</name>
        <dbReference type="ChEBI" id="CHEBI:18420"/>
    </cofactor>
</comment>
<keyword evidence="10" id="KW-0539">Nucleus</keyword>
<keyword evidence="7" id="KW-0378">Hydrolase</keyword>
<evidence type="ECO:0000256" key="5">
    <source>
        <dbReference type="ARBA" id="ARBA00022723"/>
    </source>
</evidence>
<evidence type="ECO:0000256" key="4">
    <source>
        <dbReference type="ARBA" id="ARBA00022722"/>
    </source>
</evidence>
<dbReference type="VEuPathDB" id="FungiDB:ASPSYDRAFT_35381"/>
<sequence>MNPRLATSRQPIRPNIQPCRYFDSRGPQQRWRPAFTQTDVRATQQLPVIDTDKLHLVSWNIDFSTPAPTERMAEALKYLNKLQNEHDDRNGPPTRDALFVDIKLQSSIIRLCNTHLESLASGTPKRAAQLKLASEFMHGTAGSSAPNDSGDANATDGLFQVPNAAILAGDLNAFAPEDVDLPSKCDLNDAYLALGGTEGSEEGFTWGYQCPDWMDGQFPCGRLDKVLFCGNIEALSLAKTGQGLKTRIDVRMPEECSGPPSDDDFEDIWVTDHFGLAVDFKLMQSDSV</sequence>
<dbReference type="SUPFAM" id="SSF56219">
    <property type="entry name" value="DNase I-like"/>
    <property type="match status" value="1"/>
</dbReference>
<name>A0A1L9T5Y0_9EURO</name>
<gene>
    <name evidence="11" type="ORF">ASPSYDRAFT_35381</name>
</gene>
<dbReference type="GO" id="GO:0046872">
    <property type="term" value="F:metal ion binding"/>
    <property type="evidence" value="ECO:0007669"/>
    <property type="project" value="UniProtKB-KW"/>
</dbReference>
<keyword evidence="6" id="KW-0227">DNA damage</keyword>
<evidence type="ECO:0000313" key="11">
    <source>
        <dbReference type="EMBL" id="OJJ54703.1"/>
    </source>
</evidence>
<comment type="cofactor">
    <cofactor evidence="1">
        <name>Mn(2+)</name>
        <dbReference type="ChEBI" id="CHEBI:29035"/>
    </cofactor>
</comment>
<dbReference type="GO" id="GO:0003697">
    <property type="term" value="F:single-stranded DNA binding"/>
    <property type="evidence" value="ECO:0007669"/>
    <property type="project" value="TreeGrafter"/>
</dbReference>
<evidence type="ECO:0000256" key="1">
    <source>
        <dbReference type="ARBA" id="ARBA00001936"/>
    </source>
</evidence>
<evidence type="ECO:0000256" key="8">
    <source>
        <dbReference type="ARBA" id="ARBA00022842"/>
    </source>
</evidence>
<evidence type="ECO:0000256" key="2">
    <source>
        <dbReference type="ARBA" id="ARBA00001946"/>
    </source>
</evidence>
<reference evidence="12" key="1">
    <citation type="journal article" date="2017" name="Genome Biol.">
        <title>Comparative genomics reveals high biological diversity and specific adaptations in the industrially and medically important fungal genus Aspergillus.</title>
        <authorList>
            <person name="de Vries R.P."/>
            <person name="Riley R."/>
            <person name="Wiebenga A."/>
            <person name="Aguilar-Osorio G."/>
            <person name="Amillis S."/>
            <person name="Uchima C.A."/>
            <person name="Anderluh G."/>
            <person name="Asadollahi M."/>
            <person name="Askin M."/>
            <person name="Barry K."/>
            <person name="Battaglia E."/>
            <person name="Bayram O."/>
            <person name="Benocci T."/>
            <person name="Braus-Stromeyer S.A."/>
            <person name="Caldana C."/>
            <person name="Canovas D."/>
            <person name="Cerqueira G.C."/>
            <person name="Chen F."/>
            <person name="Chen W."/>
            <person name="Choi C."/>
            <person name="Clum A."/>
            <person name="Dos Santos R.A."/>
            <person name="Damasio A.R."/>
            <person name="Diallinas G."/>
            <person name="Emri T."/>
            <person name="Fekete E."/>
            <person name="Flipphi M."/>
            <person name="Freyberg S."/>
            <person name="Gallo A."/>
            <person name="Gournas C."/>
            <person name="Habgood R."/>
            <person name="Hainaut M."/>
            <person name="Harispe M.L."/>
            <person name="Henrissat B."/>
            <person name="Hilden K.S."/>
            <person name="Hope R."/>
            <person name="Hossain A."/>
            <person name="Karabika E."/>
            <person name="Karaffa L."/>
            <person name="Karanyi Z."/>
            <person name="Krasevec N."/>
            <person name="Kuo A."/>
            <person name="Kusch H."/>
            <person name="LaButti K."/>
            <person name="Lagendijk E.L."/>
            <person name="Lapidus A."/>
            <person name="Levasseur A."/>
            <person name="Lindquist E."/>
            <person name="Lipzen A."/>
            <person name="Logrieco A.F."/>
            <person name="MacCabe A."/>
            <person name="Maekelae M.R."/>
            <person name="Malavazi I."/>
            <person name="Melin P."/>
            <person name="Meyer V."/>
            <person name="Mielnichuk N."/>
            <person name="Miskei M."/>
            <person name="Molnar A.P."/>
            <person name="Mule G."/>
            <person name="Ngan C.Y."/>
            <person name="Orejas M."/>
            <person name="Orosz E."/>
            <person name="Ouedraogo J.P."/>
            <person name="Overkamp K.M."/>
            <person name="Park H.-S."/>
            <person name="Perrone G."/>
            <person name="Piumi F."/>
            <person name="Punt P.J."/>
            <person name="Ram A.F."/>
            <person name="Ramon A."/>
            <person name="Rauscher S."/>
            <person name="Record E."/>
            <person name="Riano-Pachon D.M."/>
            <person name="Robert V."/>
            <person name="Roehrig J."/>
            <person name="Ruller R."/>
            <person name="Salamov A."/>
            <person name="Salih N.S."/>
            <person name="Samson R.A."/>
            <person name="Sandor E."/>
            <person name="Sanguinetti M."/>
            <person name="Schuetze T."/>
            <person name="Sepcic K."/>
            <person name="Shelest E."/>
            <person name="Sherlock G."/>
            <person name="Sophianopoulou V."/>
            <person name="Squina F.M."/>
            <person name="Sun H."/>
            <person name="Susca A."/>
            <person name="Todd R.B."/>
            <person name="Tsang A."/>
            <person name="Unkles S.E."/>
            <person name="van de Wiele N."/>
            <person name="van Rossen-Uffink D."/>
            <person name="Oliveira J.V."/>
            <person name="Vesth T.C."/>
            <person name="Visser J."/>
            <person name="Yu J.-H."/>
            <person name="Zhou M."/>
            <person name="Andersen M.R."/>
            <person name="Archer D.B."/>
            <person name="Baker S.E."/>
            <person name="Benoit I."/>
            <person name="Brakhage A.A."/>
            <person name="Braus G.H."/>
            <person name="Fischer R."/>
            <person name="Frisvad J.C."/>
            <person name="Goldman G.H."/>
            <person name="Houbraken J."/>
            <person name="Oakley B."/>
            <person name="Pocsi I."/>
            <person name="Scazzocchio C."/>
            <person name="Seiboth B."/>
            <person name="vanKuyk P.A."/>
            <person name="Wortman J."/>
            <person name="Dyer P.S."/>
            <person name="Grigoriev I.V."/>
        </authorList>
    </citation>
    <scope>NUCLEOTIDE SEQUENCE [LARGE SCALE GENOMIC DNA]</scope>
    <source>
        <strain evidence="12">CBS 593.65</strain>
    </source>
</reference>
<dbReference type="RefSeq" id="XP_040698509.1">
    <property type="nucleotide sequence ID" value="XM_040845330.1"/>
</dbReference>
<dbReference type="Proteomes" id="UP000184356">
    <property type="component" value="Unassembled WGS sequence"/>
</dbReference>
<keyword evidence="5" id="KW-0479">Metal-binding</keyword>
<dbReference type="GeneID" id="63761403"/>
<comment type="subcellular location">
    <subcellularLocation>
        <location evidence="3">Nucleus</location>
    </subcellularLocation>
</comment>
<dbReference type="PANTHER" id="PTHR15822:SF4">
    <property type="entry name" value="TYROSYL-DNA PHOSPHODIESTERASE 2"/>
    <property type="match status" value="1"/>
</dbReference>
<protein>
    <recommendedName>
        <fullName evidence="13">Endonuclease/exonuclease/phosphatase domain-containing protein</fullName>
    </recommendedName>
</protein>
<dbReference type="EMBL" id="KV878594">
    <property type="protein sequence ID" value="OJJ54703.1"/>
    <property type="molecule type" value="Genomic_DNA"/>
</dbReference>
<keyword evidence="8" id="KW-0460">Magnesium</keyword>
<evidence type="ECO:0000256" key="7">
    <source>
        <dbReference type="ARBA" id="ARBA00022801"/>
    </source>
</evidence>
<dbReference type="PANTHER" id="PTHR15822">
    <property type="entry name" value="TRAF AND TNF RECEPTOR-ASSOCIATED PROTEIN"/>
    <property type="match status" value="1"/>
</dbReference>
<accession>A0A1L9T5Y0</accession>
<evidence type="ECO:0000256" key="9">
    <source>
        <dbReference type="ARBA" id="ARBA00023204"/>
    </source>
</evidence>
<dbReference type="Gene3D" id="3.60.10.10">
    <property type="entry name" value="Endonuclease/exonuclease/phosphatase"/>
    <property type="match status" value="1"/>
</dbReference>
<dbReference type="GO" id="GO:0005737">
    <property type="term" value="C:cytoplasm"/>
    <property type="evidence" value="ECO:0007669"/>
    <property type="project" value="TreeGrafter"/>
</dbReference>
<dbReference type="InterPro" id="IPR051547">
    <property type="entry name" value="TDP2-like"/>
</dbReference>
<dbReference type="GO" id="GO:0070260">
    <property type="term" value="F:5'-tyrosyl-DNA phosphodiesterase activity"/>
    <property type="evidence" value="ECO:0007669"/>
    <property type="project" value="TreeGrafter"/>
</dbReference>
<evidence type="ECO:0000256" key="6">
    <source>
        <dbReference type="ARBA" id="ARBA00022763"/>
    </source>
</evidence>
<keyword evidence="9" id="KW-0234">DNA repair</keyword>
<evidence type="ECO:0000256" key="10">
    <source>
        <dbReference type="ARBA" id="ARBA00023242"/>
    </source>
</evidence>
<dbReference type="GO" id="GO:0004518">
    <property type="term" value="F:nuclease activity"/>
    <property type="evidence" value="ECO:0007669"/>
    <property type="project" value="UniProtKB-KW"/>
</dbReference>
<evidence type="ECO:0000313" key="12">
    <source>
        <dbReference type="Proteomes" id="UP000184356"/>
    </source>
</evidence>